<dbReference type="GO" id="GO:0016887">
    <property type="term" value="F:ATP hydrolysis activity"/>
    <property type="evidence" value="ECO:0007669"/>
    <property type="project" value="InterPro"/>
</dbReference>
<name>A0A5J6GS65_STRKN</name>
<dbReference type="Gene3D" id="3.40.50.300">
    <property type="entry name" value="P-loop containing nucleotide triphosphate hydrolases"/>
    <property type="match status" value="1"/>
</dbReference>
<evidence type="ECO:0000256" key="3">
    <source>
        <dbReference type="ARBA" id="ARBA00022840"/>
    </source>
</evidence>
<proteinExistence type="inferred from homology"/>
<reference evidence="5 6" key="1">
    <citation type="submission" date="2017-09" db="EMBL/GenBank/DDBJ databases">
        <authorList>
            <person name="Lee N."/>
            <person name="Cho B.-K."/>
        </authorList>
    </citation>
    <scope>NUCLEOTIDE SEQUENCE [LARGE SCALE GENOMIC DNA]</scope>
    <source>
        <strain evidence="5 6">ATCC 12853</strain>
    </source>
</reference>
<dbReference type="AlphaFoldDB" id="A0A5J6GS65"/>
<comment type="similarity">
    <text evidence="1">Belongs to the AAA ATPase family.</text>
</comment>
<dbReference type="PANTHER" id="PTHR23073">
    <property type="entry name" value="26S PROTEASOME REGULATORY SUBUNIT"/>
    <property type="match status" value="1"/>
</dbReference>
<keyword evidence="3 5" id="KW-0067">ATP-binding</keyword>
<dbReference type="InterPro" id="IPR003593">
    <property type="entry name" value="AAA+_ATPase"/>
</dbReference>
<dbReference type="InterPro" id="IPR027417">
    <property type="entry name" value="P-loop_NTPase"/>
</dbReference>
<dbReference type="OrthoDB" id="9802352at2"/>
<dbReference type="Pfam" id="PF00004">
    <property type="entry name" value="AAA"/>
    <property type="match status" value="1"/>
</dbReference>
<accession>A0A5J6GS65</accession>
<dbReference type="InterPro" id="IPR003959">
    <property type="entry name" value="ATPase_AAA_core"/>
</dbReference>
<evidence type="ECO:0000313" key="5">
    <source>
        <dbReference type="EMBL" id="QEU96628.1"/>
    </source>
</evidence>
<dbReference type="EMBL" id="CP023699">
    <property type="protein sequence ID" value="QEU96628.1"/>
    <property type="molecule type" value="Genomic_DNA"/>
</dbReference>
<evidence type="ECO:0000256" key="1">
    <source>
        <dbReference type="ARBA" id="ARBA00006914"/>
    </source>
</evidence>
<evidence type="ECO:0000313" key="6">
    <source>
        <dbReference type="Proteomes" id="UP000325529"/>
    </source>
</evidence>
<gene>
    <name evidence="5" type="ORF">CP970_41870</name>
</gene>
<dbReference type="SMART" id="SM00382">
    <property type="entry name" value="AAA"/>
    <property type="match status" value="1"/>
</dbReference>
<organism evidence="5 6">
    <name type="scientific">Streptomyces kanamyceticus</name>
    <dbReference type="NCBI Taxonomy" id="1967"/>
    <lineage>
        <taxon>Bacteria</taxon>
        <taxon>Bacillati</taxon>
        <taxon>Actinomycetota</taxon>
        <taxon>Actinomycetes</taxon>
        <taxon>Kitasatosporales</taxon>
        <taxon>Streptomycetaceae</taxon>
        <taxon>Streptomyces</taxon>
    </lineage>
</organism>
<keyword evidence="2" id="KW-0547">Nucleotide-binding</keyword>
<dbReference type="CDD" id="cd19481">
    <property type="entry name" value="RecA-like_protease"/>
    <property type="match status" value="1"/>
</dbReference>
<keyword evidence="6" id="KW-1185">Reference proteome</keyword>
<dbReference type="InterPro" id="IPR050221">
    <property type="entry name" value="26S_Proteasome_ATPase"/>
</dbReference>
<dbReference type="KEGG" id="ska:CP970_41870"/>
<dbReference type="RefSeq" id="WP_055557082.1">
    <property type="nucleotide sequence ID" value="NZ_CP023699.1"/>
</dbReference>
<dbReference type="GO" id="GO:0005524">
    <property type="term" value="F:ATP binding"/>
    <property type="evidence" value="ECO:0007669"/>
    <property type="project" value="UniProtKB-KW"/>
</dbReference>
<dbReference type="Proteomes" id="UP000325529">
    <property type="component" value="Chromosome"/>
</dbReference>
<sequence length="677" mass="71916">MTILESAYSVAPGTELSQERASLRLSARAARVALRVADLVEAHCTAESAGPAVAFLRSWAEHARQAGGTEALDPAEPADPADPLERIRARYRLSPLATDLLLLAGLPEEHEGLAATFRALHPRDEPRPTLGLAALLVGPDGEGRLLVRRQCAPCGVIGEGLVRLGEGPLFERSFTLAPELWQALHGVDTWPAEPARVAVDAPPPGLDGWLELPAVRRAVTALTSPVARTVVLTDEDENVALSRCAALADAADVRLVAARVAPDATAAARLFAAHAAARGAVPVFCGAATAPNDAAAAPPSLDLGWLPGPALVPGRPGALRPTGLRPVLTVPLGPLTLADHRRAWSRSLPRLRPVAAALAARHPLDPSLTAMVAADLHSGHRLGARPEPADVSAAVRHRAGISLPPGVRLSSPAVTWDQLVLPPEPAQQLRDAVSRLEQRQLVLEEWGFGEQVRAGRGVRLLFTGPPGTGKSLAAAALAGAARTDLLVVDMARLVSKWIGETEKNLAGAFDVAERTQAVLLLDEADVLFGTRTQIKDANDRYANLETAYLLQRMDGFDGLVVLTSNLRQNIDAAFLRRVDFLVEFGMPDAAHRARLWRLHLPERARLAADVDLAVLARMYPVPGAWIRNAALGAAYLAAPDGGPIARGHLLCALRREYAKAMRPYPGDPPSGHGEERP</sequence>
<feature type="domain" description="AAA+ ATPase" evidence="4">
    <location>
        <begin position="456"/>
        <end position="588"/>
    </location>
</feature>
<dbReference type="SUPFAM" id="SSF52540">
    <property type="entry name" value="P-loop containing nucleoside triphosphate hydrolases"/>
    <property type="match status" value="1"/>
</dbReference>
<evidence type="ECO:0000256" key="2">
    <source>
        <dbReference type="ARBA" id="ARBA00022741"/>
    </source>
</evidence>
<protein>
    <submittedName>
        <fullName evidence="5">ATP-binding protein</fullName>
    </submittedName>
</protein>
<evidence type="ECO:0000259" key="4">
    <source>
        <dbReference type="SMART" id="SM00382"/>
    </source>
</evidence>